<dbReference type="Gene3D" id="2.40.50.90">
    <property type="match status" value="1"/>
</dbReference>
<proteinExistence type="predicted"/>
<comment type="caution">
    <text evidence="3">The sequence shown here is derived from an EMBL/GenBank/DDBJ whole genome shotgun (WGS) entry which is preliminary data.</text>
</comment>
<dbReference type="AlphaFoldDB" id="A0A0L6CXX9"/>
<keyword evidence="4" id="KW-1185">Reference proteome</keyword>
<dbReference type="InterPro" id="IPR035437">
    <property type="entry name" value="SNase_OB-fold_sf"/>
</dbReference>
<feature type="chain" id="PRO_5005563240" evidence="1">
    <location>
        <begin position="22"/>
        <end position="222"/>
    </location>
</feature>
<organism evidence="3 4">
    <name type="scientific">Roseovarius tolerans</name>
    <dbReference type="NCBI Taxonomy" id="74031"/>
    <lineage>
        <taxon>Bacteria</taxon>
        <taxon>Pseudomonadati</taxon>
        <taxon>Pseudomonadota</taxon>
        <taxon>Alphaproteobacteria</taxon>
        <taxon>Rhodobacterales</taxon>
        <taxon>Roseobacteraceae</taxon>
        <taxon>Roseovarius</taxon>
    </lineage>
</organism>
<feature type="signal peptide" evidence="1">
    <location>
        <begin position="1"/>
        <end position="21"/>
    </location>
</feature>
<dbReference type="PATRIC" id="fig|74031.6.peg.1072"/>
<dbReference type="OrthoDB" id="9805504at2"/>
<evidence type="ECO:0000259" key="2">
    <source>
        <dbReference type="PROSITE" id="PS50830"/>
    </source>
</evidence>
<reference evidence="4" key="1">
    <citation type="submission" date="2015-07" db="EMBL/GenBank/DDBJ databases">
        <title>Draft Genome Sequence of Roseovarius tolerans EL-164, a producer of N-Acylated Alanine Methyl Esters (NAMEs).</title>
        <authorList>
            <person name="Voget S."/>
            <person name="Bruns H."/>
            <person name="Wagner-Doebler I."/>
            <person name="Schulz S."/>
            <person name="Daniel R."/>
        </authorList>
    </citation>
    <scope>NUCLEOTIDE SEQUENCE [LARGE SCALE GENOMIC DNA]</scope>
    <source>
        <strain evidence="4">EL-164</strain>
    </source>
</reference>
<sequence length="222" mass="24373">MLRISLLIVLTLFPVASTAQGFGGPVRVVDGDTLDVGAVRVRLHGIDAPELGQICTNPDGATWDCGTWVADQVRARIATREARCETVDTDRYGRTVTTCRVAGQDVGRMLVTDGLALAYRKYSMAYDLDEKSAVVAGRGLHGHLMARPEDHRRAVREERAQQNAAPNADCPIKGNVNSKGRRIYHMPGQADYARTVIRPATGERWFCDEAAARAAGWRRAKR</sequence>
<dbReference type="Proteomes" id="UP000037046">
    <property type="component" value="Unassembled WGS sequence"/>
</dbReference>
<evidence type="ECO:0000313" key="3">
    <source>
        <dbReference type="EMBL" id="KNX42348.1"/>
    </source>
</evidence>
<keyword evidence="1" id="KW-0732">Signal</keyword>
<protein>
    <submittedName>
        <fullName evidence="3">Succinoglycan biosynthesis protein ExoI</fullName>
    </submittedName>
</protein>
<dbReference type="STRING" id="74031.SAMN04488077_111106"/>
<dbReference type="SMART" id="SM00318">
    <property type="entry name" value="SNc"/>
    <property type="match status" value="1"/>
</dbReference>
<evidence type="ECO:0000256" key="1">
    <source>
        <dbReference type="SAM" id="SignalP"/>
    </source>
</evidence>
<dbReference type="RefSeq" id="WP_050661975.1">
    <property type="nucleotide sequence ID" value="NZ_CP118494.1"/>
</dbReference>
<name>A0A0L6CXX9_9RHOB</name>
<dbReference type="EMBL" id="LGVV01000009">
    <property type="protein sequence ID" value="KNX42348.1"/>
    <property type="molecule type" value="Genomic_DNA"/>
</dbReference>
<dbReference type="PROSITE" id="PS50830">
    <property type="entry name" value="TNASE_3"/>
    <property type="match status" value="1"/>
</dbReference>
<dbReference type="SUPFAM" id="SSF50199">
    <property type="entry name" value="Staphylococcal nuclease"/>
    <property type="match status" value="1"/>
</dbReference>
<gene>
    <name evidence="3" type="primary">exoI_1</name>
    <name evidence="3" type="ORF">ROTO_10460</name>
</gene>
<dbReference type="Pfam" id="PF00565">
    <property type="entry name" value="SNase"/>
    <property type="match status" value="1"/>
</dbReference>
<dbReference type="InterPro" id="IPR016071">
    <property type="entry name" value="Staphylococal_nuclease_OB-fold"/>
</dbReference>
<evidence type="ECO:0000313" key="4">
    <source>
        <dbReference type="Proteomes" id="UP000037046"/>
    </source>
</evidence>
<feature type="domain" description="TNase-like" evidence="2">
    <location>
        <begin position="27"/>
        <end position="163"/>
    </location>
</feature>
<accession>A0A0L6CXX9</accession>